<evidence type="ECO:0000256" key="2">
    <source>
        <dbReference type="ARBA" id="ARBA00023295"/>
    </source>
</evidence>
<organism evidence="4 5">
    <name type="scientific">Pararobbsia alpina</name>
    <dbReference type="NCBI Taxonomy" id="621374"/>
    <lineage>
        <taxon>Bacteria</taxon>
        <taxon>Pseudomonadati</taxon>
        <taxon>Pseudomonadota</taxon>
        <taxon>Betaproteobacteria</taxon>
        <taxon>Burkholderiales</taxon>
        <taxon>Burkholderiaceae</taxon>
        <taxon>Pararobbsia</taxon>
    </lineage>
</organism>
<evidence type="ECO:0000256" key="1">
    <source>
        <dbReference type="ARBA" id="ARBA00022801"/>
    </source>
</evidence>
<dbReference type="Gene3D" id="3.90.245.10">
    <property type="entry name" value="Ribonucleoside hydrolase-like"/>
    <property type="match status" value="1"/>
</dbReference>
<dbReference type="GO" id="GO:0005829">
    <property type="term" value="C:cytosol"/>
    <property type="evidence" value="ECO:0007669"/>
    <property type="project" value="TreeGrafter"/>
</dbReference>
<dbReference type="PANTHER" id="PTHR12304:SF4">
    <property type="entry name" value="URIDINE NUCLEOSIDASE"/>
    <property type="match status" value="1"/>
</dbReference>
<evidence type="ECO:0000259" key="3">
    <source>
        <dbReference type="Pfam" id="PF01156"/>
    </source>
</evidence>
<keyword evidence="5" id="KW-1185">Reference proteome</keyword>
<dbReference type="InterPro" id="IPR001910">
    <property type="entry name" value="Inosine/uridine_hydrolase_dom"/>
</dbReference>
<dbReference type="InterPro" id="IPR023186">
    <property type="entry name" value="IUNH"/>
</dbReference>
<gene>
    <name evidence="4" type="primary">rihB_2</name>
    <name evidence="4" type="ORF">LMG28138_02967</name>
</gene>
<dbReference type="RefSeq" id="WP_175105510.1">
    <property type="nucleotide sequence ID" value="NZ_CADIKM010000012.1"/>
</dbReference>
<feature type="domain" description="Inosine/uridine-preferring nucleoside hydrolase" evidence="3">
    <location>
        <begin position="24"/>
        <end position="293"/>
    </location>
</feature>
<name>A0A6S7CHX1_9BURK</name>
<dbReference type="AlphaFoldDB" id="A0A6S7CHX1"/>
<dbReference type="GO" id="GO:0006152">
    <property type="term" value="P:purine nucleoside catabolic process"/>
    <property type="evidence" value="ECO:0007669"/>
    <property type="project" value="TreeGrafter"/>
</dbReference>
<evidence type="ECO:0000313" key="5">
    <source>
        <dbReference type="Proteomes" id="UP000494115"/>
    </source>
</evidence>
<proteinExistence type="predicted"/>
<evidence type="ECO:0000313" key="4">
    <source>
        <dbReference type="EMBL" id="CAB3790337.1"/>
    </source>
</evidence>
<dbReference type="Pfam" id="PF01156">
    <property type="entry name" value="IU_nuc_hydro"/>
    <property type="match status" value="1"/>
</dbReference>
<dbReference type="GO" id="GO:0050263">
    <property type="term" value="F:ribosylpyrimidine nucleosidase activity"/>
    <property type="evidence" value="ECO:0007669"/>
    <property type="project" value="UniProtKB-EC"/>
</dbReference>
<dbReference type="EMBL" id="CADIKM010000012">
    <property type="protein sequence ID" value="CAB3790337.1"/>
    <property type="molecule type" value="Genomic_DNA"/>
</dbReference>
<dbReference type="Proteomes" id="UP000494115">
    <property type="component" value="Unassembled WGS sequence"/>
</dbReference>
<dbReference type="PANTHER" id="PTHR12304">
    <property type="entry name" value="INOSINE-URIDINE PREFERRING NUCLEOSIDE HYDROLASE"/>
    <property type="match status" value="1"/>
</dbReference>
<dbReference type="EC" id="3.2.2.8" evidence="4"/>
<reference evidence="4 5" key="1">
    <citation type="submission" date="2020-04" db="EMBL/GenBank/DDBJ databases">
        <authorList>
            <person name="De Canck E."/>
        </authorList>
    </citation>
    <scope>NUCLEOTIDE SEQUENCE [LARGE SCALE GENOMIC DNA]</scope>
    <source>
        <strain evidence="4 5">LMG 28138</strain>
    </source>
</reference>
<sequence>MDFPKIAESDRIARLEPRPGKIRVVIDSDTFNEVDDQFAIAYALLSGDRMTVEAIYAAPYFNRRSTGPANGMELSYEEILRLLELMGKPHEGFVHRGSKDYVGKCLEPQRNDAVNDLIDRAMASSPDDPLYVIALAAITNVASAILIEPRIIERIVLVWLGGHALSWPHTREFNLKQDVPGARVVFDCGVPLVMLPCNGVVSALSTTIPELDRYVEPAGKLGSFLAGRVRGYRDEPQHMAWSKPIWDMAPVAYLNDHRWTPSILTPSPVLNADVTWSVDGSRHLIRCAQQVDRDAIFRDFFVKLAAFAG</sequence>
<dbReference type="InterPro" id="IPR036452">
    <property type="entry name" value="Ribo_hydro-like"/>
</dbReference>
<accession>A0A6S7CHX1</accession>
<dbReference type="SUPFAM" id="SSF53590">
    <property type="entry name" value="Nucleoside hydrolase"/>
    <property type="match status" value="1"/>
</dbReference>
<keyword evidence="2 4" id="KW-0326">Glycosidase</keyword>
<dbReference type="GO" id="GO:0008477">
    <property type="term" value="F:purine nucleosidase activity"/>
    <property type="evidence" value="ECO:0007669"/>
    <property type="project" value="TreeGrafter"/>
</dbReference>
<keyword evidence="1 4" id="KW-0378">Hydrolase</keyword>
<protein>
    <submittedName>
        <fullName evidence="4">Pyrimidine-specific ribonucleoside hydrolase RihB</fullName>
        <ecNumber evidence="4">3.2.2.8</ecNumber>
    </submittedName>
</protein>